<organism evidence="1 2">
    <name type="scientific">Desulforamulus putei DSM 12395</name>
    <dbReference type="NCBI Taxonomy" id="1121429"/>
    <lineage>
        <taxon>Bacteria</taxon>
        <taxon>Bacillati</taxon>
        <taxon>Bacillota</taxon>
        <taxon>Clostridia</taxon>
        <taxon>Eubacteriales</taxon>
        <taxon>Peptococcaceae</taxon>
        <taxon>Desulforamulus</taxon>
    </lineage>
</organism>
<evidence type="ECO:0000313" key="2">
    <source>
        <dbReference type="Proteomes" id="UP000184148"/>
    </source>
</evidence>
<dbReference type="Proteomes" id="UP000184148">
    <property type="component" value="Unassembled WGS sequence"/>
</dbReference>
<sequence length="41" mass="4636">MIFMLTPTCPRHMKDRGTAPIIYLQPALRKGCLSDYDGNPL</sequence>
<dbReference type="EMBL" id="FQUY01000027">
    <property type="protein sequence ID" value="SHF49045.1"/>
    <property type="molecule type" value="Genomic_DNA"/>
</dbReference>
<keyword evidence="2" id="KW-1185">Reference proteome</keyword>
<protein>
    <submittedName>
        <fullName evidence="1">Uncharacterized protein</fullName>
    </submittedName>
</protein>
<evidence type="ECO:0000313" key="1">
    <source>
        <dbReference type="EMBL" id="SHF49045.1"/>
    </source>
</evidence>
<dbReference type="STRING" id="1121429.SAMN02745133_02786"/>
<reference evidence="2" key="1">
    <citation type="submission" date="2016-11" db="EMBL/GenBank/DDBJ databases">
        <authorList>
            <person name="Varghese N."/>
            <person name="Submissions S."/>
        </authorList>
    </citation>
    <scope>NUCLEOTIDE SEQUENCE [LARGE SCALE GENOMIC DNA]</scope>
    <source>
        <strain evidence="2">DSM 12395</strain>
    </source>
</reference>
<accession>A0A1M5C308</accession>
<proteinExistence type="predicted"/>
<name>A0A1M5C308_9FIRM</name>
<gene>
    <name evidence="1" type="ORF">SAMN02745133_02786</name>
</gene>
<dbReference type="AlphaFoldDB" id="A0A1M5C308"/>